<feature type="compositionally biased region" description="Polar residues" evidence="1">
    <location>
        <begin position="100"/>
        <end position="118"/>
    </location>
</feature>
<comment type="caution">
    <text evidence="2">The sequence shown here is derived from an EMBL/GenBank/DDBJ whole genome shotgun (WGS) entry which is preliminary data.</text>
</comment>
<dbReference type="EMBL" id="JAQQXR010000003">
    <property type="protein sequence ID" value="MDC8757843.1"/>
    <property type="molecule type" value="Genomic_DNA"/>
</dbReference>
<evidence type="ECO:0000313" key="3">
    <source>
        <dbReference type="Proteomes" id="UP001221208"/>
    </source>
</evidence>
<proteinExistence type="predicted"/>
<accession>A0ABT5K0A3</accession>
<name>A0ABT5K0A3_9BURK</name>
<dbReference type="RefSeq" id="WP_273670519.1">
    <property type="nucleotide sequence ID" value="NZ_JAQQXR010000003.1"/>
</dbReference>
<dbReference type="Proteomes" id="UP001221208">
    <property type="component" value="Unassembled WGS sequence"/>
</dbReference>
<protein>
    <submittedName>
        <fullName evidence="2">Uncharacterized protein</fullName>
    </submittedName>
</protein>
<evidence type="ECO:0000256" key="1">
    <source>
        <dbReference type="SAM" id="MobiDB-lite"/>
    </source>
</evidence>
<reference evidence="2 3" key="1">
    <citation type="submission" date="2022-10" db="EMBL/GenBank/DDBJ databases">
        <title>Janthinobacterium sp. hw3 Genome sequencing.</title>
        <authorList>
            <person name="Park S."/>
        </authorList>
    </citation>
    <scope>NUCLEOTIDE SEQUENCE [LARGE SCALE GENOMIC DNA]</scope>
    <source>
        <strain evidence="3">hw3</strain>
    </source>
</reference>
<gene>
    <name evidence="2" type="ORF">OIK44_09610</name>
</gene>
<keyword evidence="3" id="KW-1185">Reference proteome</keyword>
<evidence type="ECO:0000313" key="2">
    <source>
        <dbReference type="EMBL" id="MDC8757843.1"/>
    </source>
</evidence>
<feature type="region of interest" description="Disordered" evidence="1">
    <location>
        <begin position="89"/>
        <end position="139"/>
    </location>
</feature>
<organism evidence="2 3">
    <name type="scientific">Janthinobacterium fluminis</name>
    <dbReference type="NCBI Taxonomy" id="2987524"/>
    <lineage>
        <taxon>Bacteria</taxon>
        <taxon>Pseudomonadati</taxon>
        <taxon>Pseudomonadota</taxon>
        <taxon>Betaproteobacteria</taxon>
        <taxon>Burkholderiales</taxon>
        <taxon>Oxalobacteraceae</taxon>
        <taxon>Janthinobacterium</taxon>
    </lineage>
</organism>
<sequence>MTDRPLMQRTIVDLEAMFSSSPTDANVLVQLAAELKHRHVPRALALDQKVQNALNTANKSGGQQAAEEPSKSVSRLKAILAKARAKQAEDQQGELWSEAQPATTSSVANDATTASPTRTPKPDALLPQHQPPASSDHSMSVEDAYRILRAKPGATWEDLEMTRRQMVQTSSPANTTPLSSTERSKLLSDARRVNLAYATLCDASRTFIG</sequence>